<reference evidence="3" key="1">
    <citation type="journal article" date="2020" name="Sci. Rep.">
        <title>Chromosome-scale genome assembly for the duckweed Spirodela intermedia, integrating cytogenetic maps, PacBio and Oxford Nanopore libraries.</title>
        <authorList>
            <person name="Hoang P.T.N."/>
            <person name="Fiebig A."/>
            <person name="Novak P."/>
            <person name="Macas J."/>
            <person name="Cao H.X."/>
            <person name="Stepanenko A."/>
            <person name="Chen G."/>
            <person name="Borisjuk N."/>
            <person name="Scholz U."/>
            <person name="Schubert I."/>
        </authorList>
    </citation>
    <scope>NUCLEOTIDE SEQUENCE [LARGE SCALE GENOMIC DNA]</scope>
</reference>
<dbReference type="EMBL" id="CACRZD030000405">
    <property type="protein sequence ID" value="CAA6675800.1"/>
    <property type="molecule type" value="Genomic_DNA"/>
</dbReference>
<comment type="caution">
    <text evidence="2">The sequence shown here is derived from an EMBL/GenBank/DDBJ whole genome shotgun (WGS) entry which is preliminary data.</text>
</comment>
<proteinExistence type="predicted"/>
<evidence type="ECO:0000256" key="1">
    <source>
        <dbReference type="SAM" id="SignalP"/>
    </source>
</evidence>
<sequence length="92" mass="10081">MATAGRPAAAAAFLVLFAVALIAPASASTLTVSSGPGCSGRSMDINGCALFREQEAVLYTDRHCRNRYRSQLLDEETRYCRRFPFRSVEMVC</sequence>
<accession>A0ABN7ED17</accession>
<evidence type="ECO:0000313" key="2">
    <source>
        <dbReference type="EMBL" id="CAA6675800.1"/>
    </source>
</evidence>
<dbReference type="InterPro" id="IPR015791">
    <property type="entry name" value="Antimic/Inh_G_crystallin-like"/>
</dbReference>
<name>A0ABN7ED17_SPIIN</name>
<keyword evidence="1" id="KW-0732">Signal</keyword>
<gene>
    <name evidence="2" type="ORF">SI7747_UN022142</name>
</gene>
<organism evidence="2 3">
    <name type="scientific">Spirodela intermedia</name>
    <name type="common">Intermediate duckweed</name>
    <dbReference type="NCBI Taxonomy" id="51605"/>
    <lineage>
        <taxon>Eukaryota</taxon>
        <taxon>Viridiplantae</taxon>
        <taxon>Streptophyta</taxon>
        <taxon>Embryophyta</taxon>
        <taxon>Tracheophyta</taxon>
        <taxon>Spermatophyta</taxon>
        <taxon>Magnoliopsida</taxon>
        <taxon>Liliopsida</taxon>
        <taxon>Araceae</taxon>
        <taxon>Lemnoideae</taxon>
        <taxon>Spirodela</taxon>
    </lineage>
</organism>
<dbReference type="Gene3D" id="2.60.20.30">
    <property type="match status" value="1"/>
</dbReference>
<feature type="chain" id="PRO_5046730988" evidence="1">
    <location>
        <begin position="28"/>
        <end position="92"/>
    </location>
</feature>
<evidence type="ECO:0000313" key="3">
    <source>
        <dbReference type="Proteomes" id="UP001189122"/>
    </source>
</evidence>
<dbReference type="Proteomes" id="UP001189122">
    <property type="component" value="Unassembled WGS sequence"/>
</dbReference>
<keyword evidence="3" id="KW-1185">Reference proteome</keyword>
<feature type="signal peptide" evidence="1">
    <location>
        <begin position="1"/>
        <end position="27"/>
    </location>
</feature>
<protein>
    <submittedName>
        <fullName evidence="2">Uncharacterized protein</fullName>
    </submittedName>
</protein>